<comment type="caution">
    <text evidence="2">The sequence shown here is derived from an EMBL/GenBank/DDBJ whole genome shotgun (WGS) entry which is preliminary data.</text>
</comment>
<protein>
    <recommendedName>
        <fullName evidence="1">Na+-translocating membrane potential-generating system MpsC domain-containing protein</fullName>
    </recommendedName>
</protein>
<reference evidence="2 3" key="1">
    <citation type="submission" date="2016-11" db="EMBL/GenBank/DDBJ databases">
        <title>Draft Genome Sequences of Nine Cyanobacterial Strains from Diverse Habitats.</title>
        <authorList>
            <person name="Zhu T."/>
            <person name="Hou S."/>
            <person name="Lu X."/>
            <person name="Hess W.R."/>
        </authorList>
    </citation>
    <scope>NUCLEOTIDE SEQUENCE [LARGE SCALE GENOMIC DNA]</scope>
    <source>
        <strain evidence="2 3">5.2 s.c.1</strain>
    </source>
</reference>
<feature type="domain" description="Na+-translocating membrane potential-generating system MpsC" evidence="1">
    <location>
        <begin position="7"/>
        <end position="115"/>
    </location>
</feature>
<dbReference type="RefSeq" id="WP_073549149.1">
    <property type="nucleotide sequence ID" value="NZ_CAWMVK010000040.1"/>
</dbReference>
<accession>A0A1U7HV99</accession>
<dbReference type="EMBL" id="MRCC01000006">
    <property type="protein sequence ID" value="OKH27489.1"/>
    <property type="molecule type" value="Genomic_DNA"/>
</dbReference>
<gene>
    <name evidence="2" type="ORF">NIES1031_09445</name>
</gene>
<name>A0A1U7HV99_9CHRO</name>
<sequence length="124" mass="13768">MDSSTPTRGQIERALSQRIQALYRNQLEHQPSRISCQIFDEKVAIILEDSITQPEQLLVNTGQEELAQEVRSEIDEALKPQIQSIIEEVVGVGVVDLLSNAKLDTGRTATVAILAETPKLRNMS</sequence>
<proteinExistence type="predicted"/>
<keyword evidence="3" id="KW-1185">Reference proteome</keyword>
<dbReference type="STRING" id="247279.NIES1031_09445"/>
<dbReference type="AlphaFoldDB" id="A0A1U7HV99"/>
<dbReference type="OrthoDB" id="512464at2"/>
<dbReference type="InterPro" id="IPR018745">
    <property type="entry name" value="MpsC"/>
</dbReference>
<dbReference type="Proteomes" id="UP000185984">
    <property type="component" value="Unassembled WGS sequence"/>
</dbReference>
<dbReference type="Pfam" id="PF10057">
    <property type="entry name" value="MpsC"/>
    <property type="match status" value="1"/>
</dbReference>
<organism evidence="2 3">
    <name type="scientific">Chroogloeocystis siderophila 5.2 s.c.1</name>
    <dbReference type="NCBI Taxonomy" id="247279"/>
    <lineage>
        <taxon>Bacteria</taxon>
        <taxon>Bacillati</taxon>
        <taxon>Cyanobacteriota</taxon>
        <taxon>Cyanophyceae</taxon>
        <taxon>Oscillatoriophycideae</taxon>
        <taxon>Chroococcales</taxon>
        <taxon>Chroococcaceae</taxon>
        <taxon>Chroogloeocystis</taxon>
    </lineage>
</organism>
<evidence type="ECO:0000313" key="2">
    <source>
        <dbReference type="EMBL" id="OKH27489.1"/>
    </source>
</evidence>
<evidence type="ECO:0000259" key="1">
    <source>
        <dbReference type="Pfam" id="PF10057"/>
    </source>
</evidence>
<evidence type="ECO:0000313" key="3">
    <source>
        <dbReference type="Proteomes" id="UP000185984"/>
    </source>
</evidence>